<feature type="chain" id="PRO_5020469731" description="Plastocyanin-like domain-containing protein" evidence="2">
    <location>
        <begin position="20"/>
        <end position="75"/>
    </location>
</feature>
<dbReference type="InterPro" id="IPR011707">
    <property type="entry name" value="Cu-oxidase-like_N"/>
</dbReference>
<proteinExistence type="inferred from homology"/>
<dbReference type="GO" id="GO:0005507">
    <property type="term" value="F:copper ion binding"/>
    <property type="evidence" value="ECO:0007669"/>
    <property type="project" value="InterPro"/>
</dbReference>
<comment type="similarity">
    <text evidence="1">Belongs to the multicopper oxidase family.</text>
</comment>
<sequence>MLSVHTGLVALTCLSLARAARVVEYLNITYVDGVNPDGRFLRRVIGVNGIWPPPQLNATYNDTLVLHVVNIFLLV</sequence>
<accession>A0A4P9VYW8</accession>
<dbReference type="InterPro" id="IPR008972">
    <property type="entry name" value="Cupredoxin"/>
</dbReference>
<evidence type="ECO:0000256" key="1">
    <source>
        <dbReference type="ARBA" id="ARBA00010609"/>
    </source>
</evidence>
<organism evidence="4 5">
    <name type="scientific">Blyttiomyces helicus</name>
    <dbReference type="NCBI Taxonomy" id="388810"/>
    <lineage>
        <taxon>Eukaryota</taxon>
        <taxon>Fungi</taxon>
        <taxon>Fungi incertae sedis</taxon>
        <taxon>Chytridiomycota</taxon>
        <taxon>Chytridiomycota incertae sedis</taxon>
        <taxon>Chytridiomycetes</taxon>
        <taxon>Chytridiomycetes incertae sedis</taxon>
        <taxon>Blyttiomyces</taxon>
    </lineage>
</organism>
<dbReference type="Pfam" id="PF07732">
    <property type="entry name" value="Cu-oxidase_3"/>
    <property type="match status" value="1"/>
</dbReference>
<reference evidence="5" key="1">
    <citation type="journal article" date="2018" name="Nat. Microbiol.">
        <title>Leveraging single-cell genomics to expand the fungal tree of life.</title>
        <authorList>
            <person name="Ahrendt S.R."/>
            <person name="Quandt C.A."/>
            <person name="Ciobanu D."/>
            <person name="Clum A."/>
            <person name="Salamov A."/>
            <person name="Andreopoulos B."/>
            <person name="Cheng J.F."/>
            <person name="Woyke T."/>
            <person name="Pelin A."/>
            <person name="Henrissat B."/>
            <person name="Reynolds N.K."/>
            <person name="Benny G.L."/>
            <person name="Smith M.E."/>
            <person name="James T.Y."/>
            <person name="Grigoriev I.V."/>
        </authorList>
    </citation>
    <scope>NUCLEOTIDE SEQUENCE [LARGE SCALE GENOMIC DNA]</scope>
</reference>
<evidence type="ECO:0000313" key="5">
    <source>
        <dbReference type="Proteomes" id="UP000269721"/>
    </source>
</evidence>
<evidence type="ECO:0000259" key="3">
    <source>
        <dbReference type="Pfam" id="PF07732"/>
    </source>
</evidence>
<dbReference type="EMBL" id="ML000651">
    <property type="protein sequence ID" value="RKO83963.1"/>
    <property type="molecule type" value="Genomic_DNA"/>
</dbReference>
<protein>
    <recommendedName>
        <fullName evidence="3">Plastocyanin-like domain-containing protein</fullName>
    </recommendedName>
</protein>
<dbReference type="OrthoDB" id="2151468at2759"/>
<feature type="signal peptide" evidence="2">
    <location>
        <begin position="1"/>
        <end position="19"/>
    </location>
</feature>
<dbReference type="Proteomes" id="UP000269721">
    <property type="component" value="Unassembled WGS sequence"/>
</dbReference>
<dbReference type="Gene3D" id="2.60.40.420">
    <property type="entry name" value="Cupredoxins - blue copper proteins"/>
    <property type="match status" value="1"/>
</dbReference>
<gene>
    <name evidence="4" type="ORF">BDK51DRAFT_15972</name>
</gene>
<evidence type="ECO:0000256" key="2">
    <source>
        <dbReference type="SAM" id="SignalP"/>
    </source>
</evidence>
<keyword evidence="2" id="KW-0732">Signal</keyword>
<name>A0A4P9VYW8_9FUNG</name>
<dbReference type="SUPFAM" id="SSF49503">
    <property type="entry name" value="Cupredoxins"/>
    <property type="match status" value="1"/>
</dbReference>
<dbReference type="AlphaFoldDB" id="A0A4P9VYW8"/>
<keyword evidence="5" id="KW-1185">Reference proteome</keyword>
<feature type="domain" description="Plastocyanin-like" evidence="3">
    <location>
        <begin position="34"/>
        <end position="70"/>
    </location>
</feature>
<evidence type="ECO:0000313" key="4">
    <source>
        <dbReference type="EMBL" id="RKO83963.1"/>
    </source>
</evidence>